<proteinExistence type="predicted"/>
<feature type="transmembrane region" description="Helical" evidence="1">
    <location>
        <begin position="12"/>
        <end position="35"/>
    </location>
</feature>
<gene>
    <name evidence="2" type="ORF">Prum_064550</name>
</gene>
<keyword evidence="1" id="KW-0812">Transmembrane</keyword>
<name>A0A6V8L6F3_9ACTN</name>
<dbReference type="RefSeq" id="WP_173079603.1">
    <property type="nucleotide sequence ID" value="NZ_BAABJB010000005.1"/>
</dbReference>
<reference evidence="2 3" key="1">
    <citation type="submission" date="2020-03" db="EMBL/GenBank/DDBJ databases">
        <title>Whole genome shotgun sequence of Phytohabitans rumicis NBRC 108638.</title>
        <authorList>
            <person name="Komaki H."/>
            <person name="Tamura T."/>
        </authorList>
    </citation>
    <scope>NUCLEOTIDE SEQUENCE [LARGE SCALE GENOMIC DNA]</scope>
    <source>
        <strain evidence="2 3">NBRC 108638</strain>
    </source>
</reference>
<comment type="caution">
    <text evidence="2">The sequence shown here is derived from an EMBL/GenBank/DDBJ whole genome shotgun (WGS) entry which is preliminary data.</text>
</comment>
<keyword evidence="1" id="KW-1133">Transmembrane helix</keyword>
<evidence type="ECO:0000313" key="2">
    <source>
        <dbReference type="EMBL" id="GFJ92813.1"/>
    </source>
</evidence>
<evidence type="ECO:0000256" key="1">
    <source>
        <dbReference type="SAM" id="Phobius"/>
    </source>
</evidence>
<dbReference type="Proteomes" id="UP000482960">
    <property type="component" value="Unassembled WGS sequence"/>
</dbReference>
<reference evidence="2 3" key="2">
    <citation type="submission" date="2020-03" db="EMBL/GenBank/DDBJ databases">
        <authorList>
            <person name="Ichikawa N."/>
            <person name="Kimura A."/>
            <person name="Kitahashi Y."/>
            <person name="Uohara A."/>
        </authorList>
    </citation>
    <scope>NUCLEOTIDE SEQUENCE [LARGE SCALE GENOMIC DNA]</scope>
    <source>
        <strain evidence="2 3">NBRC 108638</strain>
    </source>
</reference>
<keyword evidence="3" id="KW-1185">Reference proteome</keyword>
<protein>
    <submittedName>
        <fullName evidence="2">Uncharacterized protein</fullName>
    </submittedName>
</protein>
<organism evidence="2 3">
    <name type="scientific">Phytohabitans rumicis</name>
    <dbReference type="NCBI Taxonomy" id="1076125"/>
    <lineage>
        <taxon>Bacteria</taxon>
        <taxon>Bacillati</taxon>
        <taxon>Actinomycetota</taxon>
        <taxon>Actinomycetes</taxon>
        <taxon>Micromonosporales</taxon>
        <taxon>Micromonosporaceae</taxon>
    </lineage>
</organism>
<feature type="transmembrane region" description="Helical" evidence="1">
    <location>
        <begin position="230"/>
        <end position="254"/>
    </location>
</feature>
<dbReference type="AlphaFoldDB" id="A0A6V8L6F3"/>
<evidence type="ECO:0000313" key="3">
    <source>
        <dbReference type="Proteomes" id="UP000482960"/>
    </source>
</evidence>
<accession>A0A6V8L6F3</accession>
<keyword evidence="1" id="KW-0472">Membrane</keyword>
<dbReference type="EMBL" id="BLPG01000001">
    <property type="protein sequence ID" value="GFJ92813.1"/>
    <property type="molecule type" value="Genomic_DNA"/>
</dbReference>
<sequence length="308" mass="32521">MIGLLGEVGKGLAGRLSAAVALPGLLFLGAVYLAAGVAGWHPGDGLSGVFGAHGSALDLGAFVAWSGAHLKSLQDAGTAAIAVTAVAVFLLALAAALAAQLVGWAIQRMWLGSLPFAGALTRRRADRWRAADERLDEPARQIRAGEQPDEARIAELSARRNEIALHPPRAATWMGDRLLAVESRVHVTYGLDLASAWPRLWLVASDAARAEFGLARDAFDRAARLGGWGILYGLLGLAWYPALLIGVATELVAWRTARLGADRLAEATEAIVDLHVHDLAEQVHVSPPAGVFDPETGRTITRLLRKGA</sequence>
<feature type="transmembrane region" description="Helical" evidence="1">
    <location>
        <begin position="80"/>
        <end position="106"/>
    </location>
</feature>